<reference evidence="2 3" key="1">
    <citation type="submission" date="2019-03" db="EMBL/GenBank/DDBJ databases">
        <title>The genome sequence of Nitrosococcus wardiae strain D1FHST reveals the archetypal metabolic capacity of ammonia-oxidizing Gammaproteobacteria.</title>
        <authorList>
            <person name="Wang L."/>
            <person name="Lim C.K."/>
            <person name="Hanson T.E."/>
            <person name="Dang H."/>
            <person name="Klotz M.G."/>
        </authorList>
    </citation>
    <scope>NUCLEOTIDE SEQUENCE [LARGE SCALE GENOMIC DNA]</scope>
    <source>
        <strain evidence="2 3">D1FHS</strain>
    </source>
</reference>
<dbReference type="KEGG" id="nwr:E3U44_12105"/>
<dbReference type="AlphaFoldDB" id="A0A4P7C2T6"/>
<feature type="chain" id="PRO_5020709234" evidence="1">
    <location>
        <begin position="20"/>
        <end position="142"/>
    </location>
</feature>
<dbReference type="Proteomes" id="UP000294325">
    <property type="component" value="Chromosome"/>
</dbReference>
<dbReference type="Gene3D" id="2.60.40.420">
    <property type="entry name" value="Cupredoxins - blue copper proteins"/>
    <property type="match status" value="1"/>
</dbReference>
<organism evidence="2 3">
    <name type="scientific">Nitrosococcus wardiae</name>
    <dbReference type="NCBI Taxonomy" id="1814290"/>
    <lineage>
        <taxon>Bacteria</taxon>
        <taxon>Pseudomonadati</taxon>
        <taxon>Pseudomonadota</taxon>
        <taxon>Gammaproteobacteria</taxon>
        <taxon>Chromatiales</taxon>
        <taxon>Chromatiaceae</taxon>
        <taxon>Nitrosococcus</taxon>
    </lineage>
</organism>
<dbReference type="SUPFAM" id="SSF49503">
    <property type="entry name" value="Cupredoxins"/>
    <property type="match status" value="1"/>
</dbReference>
<keyword evidence="1" id="KW-0732">Signal</keyword>
<proteinExistence type="predicted"/>
<protein>
    <submittedName>
        <fullName evidence="2">Quinol oxidase</fullName>
    </submittedName>
</protein>
<dbReference type="OrthoDB" id="9798779at2"/>
<keyword evidence="3" id="KW-1185">Reference proteome</keyword>
<sequence length="142" mass="15775">MFPTICFTLIMLLVLPANGDAIEPSLPLPKSMKATVDEQGVQHISIIAGSYFFRPKHVLVEVNKPVKLSVAKEPGLIPHSFVIQAPEAGISINISLDTEPKIVTFTPIRTGRFTFYCDNQLLFFESHREKGMTGVLEVVYTE</sequence>
<accession>A0A4P7C2T6</accession>
<name>A0A4P7C2T6_9GAMM</name>
<dbReference type="RefSeq" id="WP_134358434.1">
    <property type="nucleotide sequence ID" value="NZ_CP038033.1"/>
</dbReference>
<dbReference type="EMBL" id="CP038033">
    <property type="protein sequence ID" value="QBQ55166.1"/>
    <property type="molecule type" value="Genomic_DNA"/>
</dbReference>
<dbReference type="InterPro" id="IPR008972">
    <property type="entry name" value="Cupredoxin"/>
</dbReference>
<feature type="signal peptide" evidence="1">
    <location>
        <begin position="1"/>
        <end position="19"/>
    </location>
</feature>
<evidence type="ECO:0000313" key="3">
    <source>
        <dbReference type="Proteomes" id="UP000294325"/>
    </source>
</evidence>
<evidence type="ECO:0000313" key="2">
    <source>
        <dbReference type="EMBL" id="QBQ55166.1"/>
    </source>
</evidence>
<gene>
    <name evidence="2" type="ORF">E3U44_12105</name>
</gene>
<evidence type="ECO:0000256" key="1">
    <source>
        <dbReference type="SAM" id="SignalP"/>
    </source>
</evidence>